<gene>
    <name evidence="1" type="ORF">Amon02_000205200</name>
</gene>
<keyword evidence="2" id="KW-1185">Reference proteome</keyword>
<name>A0ACB5SWY6_AMBMO</name>
<dbReference type="EMBL" id="BSXS01001131">
    <property type="protein sequence ID" value="GME75172.1"/>
    <property type="molecule type" value="Genomic_DNA"/>
</dbReference>
<proteinExistence type="predicted"/>
<dbReference type="Proteomes" id="UP001165064">
    <property type="component" value="Unassembled WGS sequence"/>
</dbReference>
<sequence length="276" mass="32281">MQYDSTTSIYWGVRKRKHHTPPPIEQHNVKKRLLDHLQILSLDPNAGNSSVLKPTRSRSPFESPLFNKKIYDANKIRNNQVDPNRVVIHNIDQFLRENADGFDDYIGSKKVDNFEDIDVDCLVIPNIEFLDAKNNADSTNSSMQAIFYNMFKKRMNGADSGVSETYYQEYISKYWSIVKYYNPRQLVYDTYINWIANFKNNDDNDLDMDMDTDQGELANIFESSQQENKWIKTTSNYGSYYQTEVPPSYGVYRFNDKGGSLHDHFDLEEDDCMMLD</sequence>
<protein>
    <submittedName>
        <fullName evidence="1">Unnamed protein product</fullName>
    </submittedName>
</protein>
<evidence type="ECO:0000313" key="2">
    <source>
        <dbReference type="Proteomes" id="UP001165064"/>
    </source>
</evidence>
<organism evidence="1 2">
    <name type="scientific">Ambrosiozyma monospora</name>
    <name type="common">Yeast</name>
    <name type="synonym">Endomycopsis monosporus</name>
    <dbReference type="NCBI Taxonomy" id="43982"/>
    <lineage>
        <taxon>Eukaryota</taxon>
        <taxon>Fungi</taxon>
        <taxon>Dikarya</taxon>
        <taxon>Ascomycota</taxon>
        <taxon>Saccharomycotina</taxon>
        <taxon>Pichiomycetes</taxon>
        <taxon>Pichiales</taxon>
        <taxon>Pichiaceae</taxon>
        <taxon>Ambrosiozyma</taxon>
    </lineage>
</organism>
<comment type="caution">
    <text evidence="1">The sequence shown here is derived from an EMBL/GenBank/DDBJ whole genome shotgun (WGS) entry which is preliminary data.</text>
</comment>
<reference evidence="1" key="1">
    <citation type="submission" date="2023-04" db="EMBL/GenBank/DDBJ databases">
        <title>Ambrosiozyma monospora NBRC 10751.</title>
        <authorList>
            <person name="Ichikawa N."/>
            <person name="Sato H."/>
            <person name="Tonouchi N."/>
        </authorList>
    </citation>
    <scope>NUCLEOTIDE SEQUENCE</scope>
    <source>
        <strain evidence="1">NBRC 10751</strain>
    </source>
</reference>
<evidence type="ECO:0000313" key="1">
    <source>
        <dbReference type="EMBL" id="GME75172.1"/>
    </source>
</evidence>
<accession>A0ACB5SWY6</accession>